<reference evidence="2 3" key="1">
    <citation type="submission" date="2022-06" db="EMBL/GenBank/DDBJ databases">
        <title>Genomic Encyclopedia of Archaeal and Bacterial Type Strains, Phase II (KMG-II): from individual species to whole genera.</title>
        <authorList>
            <person name="Goeker M."/>
        </authorList>
    </citation>
    <scope>NUCLEOTIDE SEQUENCE [LARGE SCALE GENOMIC DNA]</scope>
    <source>
        <strain evidence="2 3">DSM 44255</strain>
    </source>
</reference>
<gene>
    <name evidence="2" type="ORF">LV75_002292</name>
</gene>
<keyword evidence="1" id="KW-1133">Transmembrane helix</keyword>
<accession>A0ABT1IAY3</accession>
<keyword evidence="3" id="KW-1185">Reference proteome</keyword>
<evidence type="ECO:0000256" key="1">
    <source>
        <dbReference type="SAM" id="Phobius"/>
    </source>
</evidence>
<protein>
    <submittedName>
        <fullName evidence="2">Uncharacterized protein</fullName>
    </submittedName>
</protein>
<dbReference type="InterPro" id="IPR046549">
    <property type="entry name" value="DUF6703"/>
</dbReference>
<keyword evidence="1" id="KW-0812">Transmembrane</keyword>
<comment type="caution">
    <text evidence="2">The sequence shown here is derived from an EMBL/GenBank/DDBJ whole genome shotgun (WGS) entry which is preliminary data.</text>
</comment>
<feature type="transmembrane region" description="Helical" evidence="1">
    <location>
        <begin position="73"/>
        <end position="89"/>
    </location>
</feature>
<dbReference type="Pfam" id="PF20444">
    <property type="entry name" value="DUF6703"/>
    <property type="match status" value="1"/>
</dbReference>
<proteinExistence type="predicted"/>
<sequence length="90" mass="9050">MGRPRSLKAPLLAGNGPLARVPPAVVFLLVVGLFVGGVLTKGLLGAALLGLIAAGVVVLLAATWRVLSPAQRLGRVLVLALVVVIAVSVL</sequence>
<evidence type="ECO:0000313" key="3">
    <source>
        <dbReference type="Proteomes" id="UP001205185"/>
    </source>
</evidence>
<dbReference type="EMBL" id="JAMTCO010000005">
    <property type="protein sequence ID" value="MCP2269803.1"/>
    <property type="molecule type" value="Genomic_DNA"/>
</dbReference>
<name>A0ABT1IAY3_9PSEU</name>
<feature type="transmembrane region" description="Helical" evidence="1">
    <location>
        <begin position="46"/>
        <end position="66"/>
    </location>
</feature>
<dbReference type="Proteomes" id="UP001205185">
    <property type="component" value="Unassembled WGS sequence"/>
</dbReference>
<keyword evidence="1" id="KW-0472">Membrane</keyword>
<organism evidence="2 3">
    <name type="scientific">Actinokineospora diospyrosa</name>
    <dbReference type="NCBI Taxonomy" id="103728"/>
    <lineage>
        <taxon>Bacteria</taxon>
        <taxon>Bacillati</taxon>
        <taxon>Actinomycetota</taxon>
        <taxon>Actinomycetes</taxon>
        <taxon>Pseudonocardiales</taxon>
        <taxon>Pseudonocardiaceae</taxon>
        <taxon>Actinokineospora</taxon>
    </lineage>
</organism>
<evidence type="ECO:0000313" key="2">
    <source>
        <dbReference type="EMBL" id="MCP2269803.1"/>
    </source>
</evidence>
<feature type="transmembrane region" description="Helical" evidence="1">
    <location>
        <begin position="21"/>
        <end position="40"/>
    </location>
</feature>